<keyword evidence="2" id="KW-1185">Reference proteome</keyword>
<reference evidence="2" key="1">
    <citation type="journal article" date="2019" name="Int. J. Syst. Evol. Microbiol.">
        <title>The Global Catalogue of Microorganisms (GCM) 10K type strain sequencing project: providing services to taxonomists for standard genome sequencing and annotation.</title>
        <authorList>
            <consortium name="The Broad Institute Genomics Platform"/>
            <consortium name="The Broad Institute Genome Sequencing Center for Infectious Disease"/>
            <person name="Wu L."/>
            <person name="Ma J."/>
        </authorList>
    </citation>
    <scope>NUCLEOTIDE SEQUENCE [LARGE SCALE GENOMIC DNA]</scope>
    <source>
        <strain evidence="2">CCUG 42722</strain>
    </source>
</reference>
<dbReference type="RefSeq" id="WP_377134316.1">
    <property type="nucleotide sequence ID" value="NZ_JBHSFI010000003.1"/>
</dbReference>
<keyword evidence="1" id="KW-0560">Oxidoreductase</keyword>
<name>A0ABV9HDB0_9MICO</name>
<comment type="caution">
    <text evidence="1">The sequence shown here is derived from an EMBL/GenBank/DDBJ whole genome shotgun (WGS) entry which is preliminary data.</text>
</comment>
<dbReference type="GO" id="GO:0016491">
    <property type="term" value="F:oxidoreductase activity"/>
    <property type="evidence" value="ECO:0007669"/>
    <property type="project" value="UniProtKB-KW"/>
</dbReference>
<protein>
    <submittedName>
        <fullName evidence="1">SDR family NAD(P)-dependent oxidoreductase</fullName>
        <ecNumber evidence="1">1.-.-.-</ecNumber>
    </submittedName>
</protein>
<gene>
    <name evidence="1" type="ORF">ACFO6V_08800</name>
</gene>
<evidence type="ECO:0000313" key="1">
    <source>
        <dbReference type="EMBL" id="MFC4628331.1"/>
    </source>
</evidence>
<evidence type="ECO:0000313" key="2">
    <source>
        <dbReference type="Proteomes" id="UP001596011"/>
    </source>
</evidence>
<organism evidence="1 2">
    <name type="scientific">Promicromonospora alba</name>
    <dbReference type="NCBI Taxonomy" id="1616110"/>
    <lineage>
        <taxon>Bacteria</taxon>
        <taxon>Bacillati</taxon>
        <taxon>Actinomycetota</taxon>
        <taxon>Actinomycetes</taxon>
        <taxon>Micrococcales</taxon>
        <taxon>Promicromonosporaceae</taxon>
        <taxon>Promicromonospora</taxon>
    </lineage>
</organism>
<dbReference type="EMBL" id="JBHSFI010000003">
    <property type="protein sequence ID" value="MFC4628331.1"/>
    <property type="molecule type" value="Genomic_DNA"/>
</dbReference>
<dbReference type="InterPro" id="IPR002347">
    <property type="entry name" value="SDR_fam"/>
</dbReference>
<dbReference type="Proteomes" id="UP001596011">
    <property type="component" value="Unassembled WGS sequence"/>
</dbReference>
<sequence>MPVFAIIGAGPGLGIEIARAFGAKGFTVALIARNAVKLDTLATQLKDEGIEAAGFPADIAQPDTITRAFAEIKERFGRIDVLEFSPADRGLGMTSVLDVDPATLGPQLDFYLHGGIHAIKQVIPDMIEAGSGTILVTNGGGAIDPVPFLADINIAAAGLRNWTLNLHKELSQHGIYVAHVGISAWIGGGNPDAEASVIAAVYPKLYETRTEPELHYVALDE</sequence>
<dbReference type="Gene3D" id="3.40.50.720">
    <property type="entry name" value="NAD(P)-binding Rossmann-like Domain"/>
    <property type="match status" value="1"/>
</dbReference>
<dbReference type="InterPro" id="IPR036291">
    <property type="entry name" value="NAD(P)-bd_dom_sf"/>
</dbReference>
<dbReference type="PANTHER" id="PTHR43431:SF7">
    <property type="entry name" value="OXIDOREDUCTASE, SHORT CHAIN DEHYDROGENASE_REDUCTASE FAMILY (AFU_ORTHOLOGUE AFUA_5G14000)"/>
    <property type="match status" value="1"/>
</dbReference>
<accession>A0ABV9HDB0</accession>
<dbReference type="PANTHER" id="PTHR43431">
    <property type="entry name" value="OXIDOREDUCTASE, SHORT CHAIN DEHYDROGENASE/REDUCTASE FAMILY (AFU_ORTHOLOGUE AFUA_5G14000)"/>
    <property type="match status" value="1"/>
</dbReference>
<dbReference type="EC" id="1.-.-.-" evidence="1"/>
<dbReference type="SUPFAM" id="SSF51735">
    <property type="entry name" value="NAD(P)-binding Rossmann-fold domains"/>
    <property type="match status" value="1"/>
</dbReference>
<proteinExistence type="predicted"/>
<dbReference type="Pfam" id="PF00106">
    <property type="entry name" value="adh_short"/>
    <property type="match status" value="1"/>
</dbReference>